<dbReference type="GO" id="GO:0043565">
    <property type="term" value="F:sequence-specific DNA binding"/>
    <property type="evidence" value="ECO:0007669"/>
    <property type="project" value="InterPro"/>
</dbReference>
<keyword evidence="2" id="KW-0805">Transcription regulation</keyword>
<accession>A0AA38SYL6</accession>
<evidence type="ECO:0000313" key="8">
    <source>
        <dbReference type="Proteomes" id="UP001172457"/>
    </source>
</evidence>
<keyword evidence="5" id="KW-0539">Nucleus</keyword>
<keyword evidence="8" id="KW-1185">Reference proteome</keyword>
<evidence type="ECO:0000256" key="4">
    <source>
        <dbReference type="ARBA" id="ARBA00023163"/>
    </source>
</evidence>
<dbReference type="EMBL" id="JARYMX010000006">
    <property type="protein sequence ID" value="KAJ9544825.1"/>
    <property type="molecule type" value="Genomic_DNA"/>
</dbReference>
<dbReference type="InterPro" id="IPR036576">
    <property type="entry name" value="WRKY_dom_sf"/>
</dbReference>
<dbReference type="InterPro" id="IPR003657">
    <property type="entry name" value="WRKY_dom"/>
</dbReference>
<evidence type="ECO:0000313" key="7">
    <source>
        <dbReference type="EMBL" id="KAJ9544825.1"/>
    </source>
</evidence>
<dbReference type="Pfam" id="PF03106">
    <property type="entry name" value="WRKY"/>
    <property type="match status" value="1"/>
</dbReference>
<dbReference type="SUPFAM" id="SSF118290">
    <property type="entry name" value="WRKY DNA-binding domain"/>
    <property type="match status" value="1"/>
</dbReference>
<dbReference type="GO" id="GO:0003700">
    <property type="term" value="F:DNA-binding transcription factor activity"/>
    <property type="evidence" value="ECO:0007669"/>
    <property type="project" value="InterPro"/>
</dbReference>
<name>A0AA38SYL6_9ASTR</name>
<comment type="subcellular location">
    <subcellularLocation>
        <location evidence="1">Nucleus</location>
    </subcellularLocation>
</comment>
<feature type="domain" description="WRKY" evidence="6">
    <location>
        <begin position="197"/>
        <end position="256"/>
    </location>
</feature>
<feature type="non-terminal residue" evidence="7">
    <location>
        <position position="453"/>
    </location>
</feature>
<evidence type="ECO:0000256" key="1">
    <source>
        <dbReference type="ARBA" id="ARBA00004123"/>
    </source>
</evidence>
<dbReference type="PROSITE" id="PS50811">
    <property type="entry name" value="WRKY"/>
    <property type="match status" value="1"/>
</dbReference>
<evidence type="ECO:0000256" key="3">
    <source>
        <dbReference type="ARBA" id="ARBA00023125"/>
    </source>
</evidence>
<evidence type="ECO:0000256" key="5">
    <source>
        <dbReference type="ARBA" id="ARBA00023242"/>
    </source>
</evidence>
<organism evidence="7 8">
    <name type="scientific">Centaurea solstitialis</name>
    <name type="common">yellow star-thistle</name>
    <dbReference type="NCBI Taxonomy" id="347529"/>
    <lineage>
        <taxon>Eukaryota</taxon>
        <taxon>Viridiplantae</taxon>
        <taxon>Streptophyta</taxon>
        <taxon>Embryophyta</taxon>
        <taxon>Tracheophyta</taxon>
        <taxon>Spermatophyta</taxon>
        <taxon>Magnoliopsida</taxon>
        <taxon>eudicotyledons</taxon>
        <taxon>Gunneridae</taxon>
        <taxon>Pentapetalae</taxon>
        <taxon>asterids</taxon>
        <taxon>campanulids</taxon>
        <taxon>Asterales</taxon>
        <taxon>Asteraceae</taxon>
        <taxon>Carduoideae</taxon>
        <taxon>Cardueae</taxon>
        <taxon>Centaureinae</taxon>
        <taxon>Centaurea</taxon>
    </lineage>
</organism>
<keyword evidence="3" id="KW-0238">DNA-binding</keyword>
<evidence type="ECO:0000256" key="2">
    <source>
        <dbReference type="ARBA" id="ARBA00023015"/>
    </source>
</evidence>
<dbReference type="PANTHER" id="PTHR31282">
    <property type="entry name" value="WRKY TRANSCRIPTION FACTOR 21-RELATED"/>
    <property type="match status" value="1"/>
</dbReference>
<dbReference type="InterPro" id="IPR044810">
    <property type="entry name" value="WRKY_plant"/>
</dbReference>
<reference evidence="7" key="1">
    <citation type="submission" date="2023-03" db="EMBL/GenBank/DDBJ databases">
        <title>Chromosome-scale reference genome and RAD-based genetic map of yellow starthistle (Centaurea solstitialis) reveal putative structural variation and QTLs associated with invader traits.</title>
        <authorList>
            <person name="Reatini B."/>
            <person name="Cang F.A."/>
            <person name="Jiang Q."/>
            <person name="Mckibben M.T.W."/>
            <person name="Barker M.S."/>
            <person name="Rieseberg L.H."/>
            <person name="Dlugosch K.M."/>
        </authorList>
    </citation>
    <scope>NUCLEOTIDE SEQUENCE</scope>
    <source>
        <strain evidence="7">CAN-66</strain>
        <tissue evidence="7">Leaf</tissue>
    </source>
</reference>
<dbReference type="SMART" id="SM00774">
    <property type="entry name" value="WRKY"/>
    <property type="match status" value="1"/>
</dbReference>
<sequence length="453" mass="51388">MESPTYPESLPINRKKAIRELTQGQEWTDKLREILQGSENSEFDPASIDGIADQILGMFDNTLSIIGSCSSNKDFQLPTDYAQSTCIVNELNSIIYDEPLPQQTSYLQSFYSLDEQKSMHSSHSLDEHKSTKFDEFFSLQASNLDSSHSVNEQKPKKSDESSRTIMPVKIKGGCYKSCLQLICLSMCRKNSWVSTQVTSVLTDDGHAWRKYGQKKILESKHERCTYKLDQGCLATKQVQMIEEEPPLYKITYTKSHTCKNLQRAPEIILDSRDPGDNSILLNFEAKGLIGNKQVMPLSQTMKVEPKEGSPSLDNWRDNKSTSSNYCLSWDPIAQGSQVSLESLSISEGLDYGSFLWLEHGNMTSLEAYSSMAIMTPLVFLSELYNVFKIKTHAQKAHTDWYSKQLLLRLVKYGGNSRETKNSWVSTQVSSILTDDGHAWRKYGQKKFSSQNMK</sequence>
<dbReference type="GO" id="GO:0005634">
    <property type="term" value="C:nucleus"/>
    <property type="evidence" value="ECO:0007669"/>
    <property type="project" value="UniProtKB-SubCell"/>
</dbReference>
<dbReference type="Gene3D" id="2.20.25.80">
    <property type="entry name" value="WRKY domain"/>
    <property type="match status" value="1"/>
</dbReference>
<evidence type="ECO:0000259" key="6">
    <source>
        <dbReference type="PROSITE" id="PS50811"/>
    </source>
</evidence>
<keyword evidence="4" id="KW-0804">Transcription</keyword>
<dbReference type="Proteomes" id="UP001172457">
    <property type="component" value="Chromosome 6"/>
</dbReference>
<comment type="caution">
    <text evidence="7">The sequence shown here is derived from an EMBL/GenBank/DDBJ whole genome shotgun (WGS) entry which is preliminary data.</text>
</comment>
<proteinExistence type="predicted"/>
<protein>
    <recommendedName>
        <fullName evidence="6">WRKY domain-containing protein</fullName>
    </recommendedName>
</protein>
<dbReference type="AlphaFoldDB" id="A0AA38SYL6"/>
<gene>
    <name evidence="7" type="ORF">OSB04_024532</name>
</gene>